<dbReference type="AlphaFoldDB" id="J9D5G5"/>
<accession>J9D5G5</accession>
<name>J9D5G5_9ZZZZ</name>
<gene>
    <name evidence="1" type="ORF">EVA_03934</name>
</gene>
<dbReference type="EMBL" id="AMCI01000747">
    <property type="protein sequence ID" value="EJX07956.1"/>
    <property type="molecule type" value="Genomic_DNA"/>
</dbReference>
<evidence type="ECO:0000313" key="1">
    <source>
        <dbReference type="EMBL" id="EJX07956.1"/>
    </source>
</evidence>
<proteinExistence type="predicted"/>
<sequence length="82" mass="9425">MLHHLKIHHAESYTVHTRQIQPRHRFIPWMMHPVITRHQGNLSSCGPTMRVESNCSTYGFSNSATPILTTPQAKVNNADSYR</sequence>
<comment type="caution">
    <text evidence="1">The sequence shown here is derived from an EMBL/GenBank/DDBJ whole genome shotgun (WGS) entry which is preliminary data.</text>
</comment>
<organism evidence="1">
    <name type="scientific">gut metagenome</name>
    <dbReference type="NCBI Taxonomy" id="749906"/>
    <lineage>
        <taxon>unclassified sequences</taxon>
        <taxon>metagenomes</taxon>
        <taxon>organismal metagenomes</taxon>
    </lineage>
</organism>
<reference evidence="1" key="1">
    <citation type="journal article" date="2012" name="PLoS ONE">
        <title>Gene sets for utilization of primary and secondary nutrition supplies in the distal gut of endangered iberian lynx.</title>
        <authorList>
            <person name="Alcaide M."/>
            <person name="Messina E."/>
            <person name="Richter M."/>
            <person name="Bargiela R."/>
            <person name="Peplies J."/>
            <person name="Huws S.A."/>
            <person name="Newbold C.J."/>
            <person name="Golyshin P.N."/>
            <person name="Simon M.A."/>
            <person name="Lopez G."/>
            <person name="Yakimov M.M."/>
            <person name="Ferrer M."/>
        </authorList>
    </citation>
    <scope>NUCLEOTIDE SEQUENCE</scope>
</reference>
<protein>
    <submittedName>
        <fullName evidence="1">Uncharacterized protein</fullName>
    </submittedName>
</protein>